<name>A0ABX8WD23_9HYPH</name>
<dbReference type="Proteomes" id="UP000825799">
    <property type="component" value="Chromosome"/>
</dbReference>
<gene>
    <name evidence="1" type="ORF">K1X15_11795</name>
</gene>
<evidence type="ECO:0000313" key="1">
    <source>
        <dbReference type="EMBL" id="QYO75332.1"/>
    </source>
</evidence>
<dbReference type="RefSeq" id="WP_220303796.1">
    <property type="nucleotide sequence ID" value="NZ_CP080590.1"/>
</dbReference>
<reference evidence="1 2" key="1">
    <citation type="submission" date="2021-08" db="EMBL/GenBank/DDBJ databases">
        <title>Devosia salina sp. nov., isolated from the South China Sea sediment.</title>
        <authorList>
            <person name="Zhou Z."/>
        </authorList>
    </citation>
    <scope>NUCLEOTIDE SEQUENCE [LARGE SCALE GENOMIC DNA]</scope>
    <source>
        <strain evidence="1 2">SCS-3</strain>
    </source>
</reference>
<protein>
    <submittedName>
        <fullName evidence="1">Uncharacterized protein</fullName>
    </submittedName>
</protein>
<keyword evidence="2" id="KW-1185">Reference proteome</keyword>
<sequence length="93" mass="10352">MDLQKIIEDTITKDFDNIKILSVNVARDVDFEGDEVLKIEVVFEGTRKDIDARKVSGAVRHVRPHLSAIGEMAFPLLSFVANSDRGRTELAPA</sequence>
<accession>A0ABX8WD23</accession>
<organism evidence="1 2">
    <name type="scientific">Devosia salina</name>
    <dbReference type="NCBI Taxonomy" id="2860336"/>
    <lineage>
        <taxon>Bacteria</taxon>
        <taxon>Pseudomonadati</taxon>
        <taxon>Pseudomonadota</taxon>
        <taxon>Alphaproteobacteria</taxon>
        <taxon>Hyphomicrobiales</taxon>
        <taxon>Devosiaceae</taxon>
        <taxon>Devosia</taxon>
    </lineage>
</organism>
<dbReference type="EMBL" id="CP080590">
    <property type="protein sequence ID" value="QYO75332.1"/>
    <property type="molecule type" value="Genomic_DNA"/>
</dbReference>
<evidence type="ECO:0000313" key="2">
    <source>
        <dbReference type="Proteomes" id="UP000825799"/>
    </source>
</evidence>
<proteinExistence type="predicted"/>